<reference evidence="6" key="1">
    <citation type="submission" date="2017-09" db="EMBL/GenBank/DDBJ databases">
        <title>Depth-based differentiation of microbial function through sediment-hosted aquifers and enrichment of novel symbionts in the deep terrestrial subsurface.</title>
        <authorList>
            <person name="Probst A.J."/>
            <person name="Ladd B."/>
            <person name="Jarett J.K."/>
            <person name="Geller-Mcgrath D.E."/>
            <person name="Sieber C.M.K."/>
            <person name="Emerson J.B."/>
            <person name="Anantharaman K."/>
            <person name="Thomas B.C."/>
            <person name="Malmstrom R."/>
            <person name="Stieglmeier M."/>
            <person name="Klingl A."/>
            <person name="Woyke T."/>
            <person name="Ryan C.M."/>
            <person name="Banfield J.F."/>
        </authorList>
    </citation>
    <scope>NUCLEOTIDE SEQUENCE [LARGE SCALE GENOMIC DNA]</scope>
</reference>
<dbReference type="SUPFAM" id="SSF102522">
    <property type="entry name" value="Bacterial fluorinating enzyme, N-terminal domain"/>
    <property type="match status" value="1"/>
</dbReference>
<dbReference type="InterPro" id="IPR046470">
    <property type="entry name" value="SAM_HAT_C"/>
</dbReference>
<comment type="similarity">
    <text evidence="2">Belongs to the SAM hydrolase / SAM-dependent halogenase family.</text>
</comment>
<name>A0A2M7TLT3_UNCKA</name>
<gene>
    <name evidence="5" type="ORF">COY32_00495</name>
</gene>
<evidence type="ECO:0000256" key="1">
    <source>
        <dbReference type="ARBA" id="ARBA00022691"/>
    </source>
</evidence>
<evidence type="ECO:0000313" key="5">
    <source>
        <dbReference type="EMBL" id="PIZ48126.1"/>
    </source>
</evidence>
<dbReference type="InterPro" id="IPR046469">
    <property type="entry name" value="SAM_HAT_N"/>
</dbReference>
<dbReference type="SUPFAM" id="SSF101852">
    <property type="entry name" value="Bacterial fluorinating enzyme, C-terminal domain"/>
    <property type="match status" value="1"/>
</dbReference>
<evidence type="ECO:0000256" key="2">
    <source>
        <dbReference type="ARBA" id="ARBA00024035"/>
    </source>
</evidence>
<dbReference type="PANTHER" id="PTHR35092:SF1">
    <property type="entry name" value="CHLORINASE MJ1651"/>
    <property type="match status" value="1"/>
</dbReference>
<organism evidence="5 6">
    <name type="scientific">candidate division WWE3 bacterium CG_4_10_14_0_2_um_filter_41_14</name>
    <dbReference type="NCBI Taxonomy" id="1975072"/>
    <lineage>
        <taxon>Bacteria</taxon>
        <taxon>Katanobacteria</taxon>
    </lineage>
</organism>
<protein>
    <recommendedName>
        <fullName evidence="7">SAM-dependent chlorinase/fluorinase</fullName>
    </recommendedName>
</protein>
<accession>A0A2M7TLT3</accession>
<dbReference type="AlphaFoldDB" id="A0A2M7TLT3"/>
<feature type="domain" description="S-adenosyl-l-methionine hydroxide adenosyltransferase C-terminal" evidence="4">
    <location>
        <begin position="164"/>
        <end position="245"/>
    </location>
</feature>
<dbReference type="Gene3D" id="2.40.30.90">
    <property type="entry name" value="Bacterial fluorinating enzyme like"/>
    <property type="match status" value="1"/>
</dbReference>
<dbReference type="Proteomes" id="UP000228920">
    <property type="component" value="Unassembled WGS sequence"/>
</dbReference>
<dbReference type="InterPro" id="IPR023227">
    <property type="entry name" value="SAM_OH_AdoTrfase_C_sf"/>
</dbReference>
<dbReference type="Pfam" id="PF20257">
    <property type="entry name" value="SAM_HAT_C"/>
    <property type="match status" value="1"/>
</dbReference>
<evidence type="ECO:0000259" key="4">
    <source>
        <dbReference type="Pfam" id="PF20257"/>
    </source>
</evidence>
<dbReference type="Gene3D" id="3.40.50.10790">
    <property type="entry name" value="S-adenosyl-l-methionine hydroxide adenosyltransferase, N-terminal"/>
    <property type="match status" value="1"/>
</dbReference>
<dbReference type="InterPro" id="IPR023228">
    <property type="entry name" value="SAM_OH_AdoTrfase_N_sf"/>
</dbReference>
<dbReference type="EMBL" id="PFNL01000012">
    <property type="protein sequence ID" value="PIZ48126.1"/>
    <property type="molecule type" value="Genomic_DNA"/>
</dbReference>
<dbReference type="PIRSF" id="PIRSF006779">
    <property type="entry name" value="UCP006779"/>
    <property type="match status" value="1"/>
</dbReference>
<evidence type="ECO:0008006" key="7">
    <source>
        <dbReference type="Google" id="ProtNLM"/>
    </source>
</evidence>
<dbReference type="Pfam" id="PF01887">
    <property type="entry name" value="SAM_HAT_N"/>
    <property type="match status" value="1"/>
</dbReference>
<dbReference type="InterPro" id="IPR002747">
    <property type="entry name" value="SAM_OH_AdoTrfase"/>
</dbReference>
<evidence type="ECO:0000313" key="6">
    <source>
        <dbReference type="Proteomes" id="UP000228920"/>
    </source>
</evidence>
<sequence length="261" mass="28684">MKNLIAITTDFGDGFASVQLRAILSSLHSAGDVIENHTITPFSILEGAFQILILSRFTPPNSVHVGVVDPGVGSERKGIVIKTNRFYFVGPNNGTLWPAANNDHIVSVWQLQETKISNEISNTFHGRDVFIRVAAYLAKGKRPESFGSIRVSKSVIEKIGFETGQVLHIDSYGNIKIHWPRKINIGEKLLVGNGEHKYTFPIVKTFSDVPTGKLLALFGSSKTLELAVNLGSAKTLMDVSIGDQLNISSLEKTKYERSDYV</sequence>
<dbReference type="PANTHER" id="PTHR35092">
    <property type="entry name" value="CHLORINASE MJ1651"/>
    <property type="match status" value="1"/>
</dbReference>
<feature type="domain" description="S-adenosyl-l-methionine hydroxide adenosyltransferase N-terminal" evidence="3">
    <location>
        <begin position="5"/>
        <end position="147"/>
    </location>
</feature>
<proteinExistence type="inferred from homology"/>
<keyword evidence="1" id="KW-0949">S-adenosyl-L-methionine</keyword>
<comment type="caution">
    <text evidence="5">The sequence shown here is derived from an EMBL/GenBank/DDBJ whole genome shotgun (WGS) entry which is preliminary data.</text>
</comment>
<evidence type="ECO:0000259" key="3">
    <source>
        <dbReference type="Pfam" id="PF01887"/>
    </source>
</evidence>